<accession>A0A1G5SEE9</accession>
<keyword evidence="6" id="KW-0732">Signal</keyword>
<evidence type="ECO:0000256" key="4">
    <source>
        <dbReference type="ARBA" id="ARBA00022452"/>
    </source>
</evidence>
<dbReference type="InterPro" id="IPR012910">
    <property type="entry name" value="Plug_dom"/>
</dbReference>
<keyword evidence="7 12" id="KW-0798">TonB box</keyword>
<dbReference type="InterPro" id="IPR039426">
    <property type="entry name" value="TonB-dep_rcpt-like"/>
</dbReference>
<evidence type="ECO:0000256" key="8">
    <source>
        <dbReference type="ARBA" id="ARBA00023136"/>
    </source>
</evidence>
<keyword evidence="8 11" id="KW-0472">Membrane</keyword>
<dbReference type="PANTHER" id="PTHR30069">
    <property type="entry name" value="TONB-DEPENDENT OUTER MEMBRANE RECEPTOR"/>
    <property type="match status" value="1"/>
</dbReference>
<dbReference type="STRING" id="51642.NSMM_310003"/>
<name>A0A1G5SEE9_9PROT</name>
<feature type="domain" description="TonB-dependent receptor-like beta-barrel" evidence="13">
    <location>
        <begin position="251"/>
        <end position="669"/>
    </location>
</feature>
<dbReference type="NCBIfam" id="TIGR01786">
    <property type="entry name" value="TonB-hemlactrns"/>
    <property type="match status" value="1"/>
</dbReference>
<evidence type="ECO:0000256" key="11">
    <source>
        <dbReference type="PROSITE-ProRule" id="PRU01360"/>
    </source>
</evidence>
<dbReference type="InterPro" id="IPR036942">
    <property type="entry name" value="Beta-barrel_TonB_sf"/>
</dbReference>
<keyword evidence="16" id="KW-1185">Reference proteome</keyword>
<dbReference type="InterPro" id="IPR011276">
    <property type="entry name" value="TonB_haem/Hb_rcpt"/>
</dbReference>
<evidence type="ECO:0000313" key="16">
    <source>
        <dbReference type="Proteomes" id="UP000198729"/>
    </source>
</evidence>
<keyword evidence="4 11" id="KW-1134">Transmembrane beta strand</keyword>
<feature type="domain" description="TonB-dependent receptor plug" evidence="14">
    <location>
        <begin position="64"/>
        <end position="167"/>
    </location>
</feature>
<reference evidence="15 16" key="1">
    <citation type="submission" date="2016-10" db="EMBL/GenBank/DDBJ databases">
        <authorList>
            <person name="de Groot N.N."/>
        </authorList>
    </citation>
    <scope>NUCLEOTIDE SEQUENCE [LARGE SCALE GENOMIC DNA]</scope>
    <source>
        <strain evidence="15">1</strain>
    </source>
</reference>
<protein>
    <submittedName>
        <fullName evidence="15">TonB-dependent heme/hemoglobin receptor family protein</fullName>
    </submittedName>
</protein>
<dbReference type="GO" id="GO:0009279">
    <property type="term" value="C:cell outer membrane"/>
    <property type="evidence" value="ECO:0007669"/>
    <property type="project" value="UniProtKB-SubCell"/>
</dbReference>
<keyword evidence="3 11" id="KW-0813">Transport</keyword>
<dbReference type="InterPro" id="IPR000531">
    <property type="entry name" value="Beta-barrel_TonB"/>
</dbReference>
<keyword evidence="10 11" id="KW-0998">Cell outer membrane</keyword>
<gene>
    <name evidence="15" type="ORF">NSMM_310003</name>
</gene>
<comment type="subcellular location">
    <subcellularLocation>
        <location evidence="1 11">Cell outer membrane</location>
        <topology evidence="1 11">Multi-pass membrane protein</topology>
    </subcellularLocation>
</comment>
<evidence type="ECO:0000256" key="9">
    <source>
        <dbReference type="ARBA" id="ARBA00023170"/>
    </source>
</evidence>
<dbReference type="NCBIfam" id="TIGR01785">
    <property type="entry name" value="TonB-hemin"/>
    <property type="match status" value="1"/>
</dbReference>
<dbReference type="GO" id="GO:0015232">
    <property type="term" value="F:heme transmembrane transporter activity"/>
    <property type="evidence" value="ECO:0007669"/>
    <property type="project" value="InterPro"/>
</dbReference>
<dbReference type="InterPro" id="IPR010949">
    <property type="entry name" value="TonB_Hb/transfer/lactofer_rcpt"/>
</dbReference>
<evidence type="ECO:0000256" key="12">
    <source>
        <dbReference type="RuleBase" id="RU003357"/>
    </source>
</evidence>
<dbReference type="OrthoDB" id="9790771at2"/>
<evidence type="ECO:0000256" key="5">
    <source>
        <dbReference type="ARBA" id="ARBA00022692"/>
    </source>
</evidence>
<dbReference type="PROSITE" id="PS52016">
    <property type="entry name" value="TONB_DEPENDENT_REC_3"/>
    <property type="match status" value="1"/>
</dbReference>
<dbReference type="GO" id="GO:0044718">
    <property type="term" value="P:siderophore transmembrane transport"/>
    <property type="evidence" value="ECO:0007669"/>
    <property type="project" value="TreeGrafter"/>
</dbReference>
<evidence type="ECO:0000256" key="7">
    <source>
        <dbReference type="ARBA" id="ARBA00023077"/>
    </source>
</evidence>
<dbReference type="SUPFAM" id="SSF56935">
    <property type="entry name" value="Porins"/>
    <property type="match status" value="1"/>
</dbReference>
<evidence type="ECO:0000259" key="13">
    <source>
        <dbReference type="Pfam" id="PF00593"/>
    </source>
</evidence>
<evidence type="ECO:0000256" key="3">
    <source>
        <dbReference type="ARBA" id="ARBA00022448"/>
    </source>
</evidence>
<organism evidence="15 16">
    <name type="scientific">Nitrosomonas mobilis</name>
    <dbReference type="NCBI Taxonomy" id="51642"/>
    <lineage>
        <taxon>Bacteria</taxon>
        <taxon>Pseudomonadati</taxon>
        <taxon>Pseudomonadota</taxon>
        <taxon>Betaproteobacteria</taxon>
        <taxon>Nitrosomonadales</taxon>
        <taxon>Nitrosomonadaceae</taxon>
        <taxon>Nitrosomonas</taxon>
    </lineage>
</organism>
<comment type="similarity">
    <text evidence="2 11 12">Belongs to the TonB-dependent receptor family.</text>
</comment>
<dbReference type="Pfam" id="PF00593">
    <property type="entry name" value="TonB_dep_Rec_b-barrel"/>
    <property type="match status" value="1"/>
</dbReference>
<dbReference type="InterPro" id="IPR037066">
    <property type="entry name" value="Plug_dom_sf"/>
</dbReference>
<dbReference type="CDD" id="cd01347">
    <property type="entry name" value="ligand_gated_channel"/>
    <property type="match status" value="1"/>
</dbReference>
<dbReference type="RefSeq" id="WP_090284795.1">
    <property type="nucleotide sequence ID" value="NZ_FMWO01000038.1"/>
</dbReference>
<keyword evidence="5 11" id="KW-0812">Transmembrane</keyword>
<evidence type="ECO:0000259" key="14">
    <source>
        <dbReference type="Pfam" id="PF07715"/>
    </source>
</evidence>
<proteinExistence type="inferred from homology"/>
<evidence type="ECO:0000256" key="10">
    <source>
        <dbReference type="ARBA" id="ARBA00023237"/>
    </source>
</evidence>
<evidence type="ECO:0000256" key="6">
    <source>
        <dbReference type="ARBA" id="ARBA00022729"/>
    </source>
</evidence>
<dbReference type="PANTHER" id="PTHR30069:SF41">
    <property type="entry name" value="HEME_HEMOPEXIN UTILIZATION PROTEIN C"/>
    <property type="match status" value="1"/>
</dbReference>
<dbReference type="GO" id="GO:0015344">
    <property type="term" value="F:siderophore uptake transmembrane transporter activity"/>
    <property type="evidence" value="ECO:0007669"/>
    <property type="project" value="TreeGrafter"/>
</dbReference>
<evidence type="ECO:0000313" key="15">
    <source>
        <dbReference type="EMBL" id="SCZ84921.1"/>
    </source>
</evidence>
<dbReference type="EMBL" id="FMWO01000038">
    <property type="protein sequence ID" value="SCZ84921.1"/>
    <property type="molecule type" value="Genomic_DNA"/>
</dbReference>
<evidence type="ECO:0000256" key="2">
    <source>
        <dbReference type="ARBA" id="ARBA00009810"/>
    </source>
</evidence>
<evidence type="ECO:0000256" key="1">
    <source>
        <dbReference type="ARBA" id="ARBA00004571"/>
    </source>
</evidence>
<dbReference type="Gene3D" id="2.170.130.10">
    <property type="entry name" value="TonB-dependent receptor, plug domain"/>
    <property type="match status" value="1"/>
</dbReference>
<dbReference type="Gene3D" id="2.40.170.20">
    <property type="entry name" value="TonB-dependent receptor, beta-barrel domain"/>
    <property type="match status" value="1"/>
</dbReference>
<keyword evidence="9 15" id="KW-0675">Receptor</keyword>
<dbReference type="Proteomes" id="UP000198729">
    <property type="component" value="Unassembled WGS sequence"/>
</dbReference>
<sequence>MFPWLDGYLAGWRIYLATAIVLTLLIYPVSAQTTSTGVKSADKFIATNLNGITVTATRTSRKTNEIPESVSVVDIEQIRARQAADIGDVLRYLPNVELGGGPRNLGMRPAIRGMDDDRILFLLDGARQDFNRGHNARIFTDPSLLKRVDVMRGPASAVWGSGALGGVVSFTTLDATDLLRSGESSGIKTRGGFQSMNEQYIPGISAYGLLGEQVDYLLDFSYRNAADDIRLGDGSKLRNSSFESYASLVKLNWTPGDHHFTFSTQTFDQAGKVPSNPQIASTDDTLLDRDTEQRNYMLRYRYMNADNTWLNPEMMVYHNTTYSLEKRLFDQRRDETSFSTTGINARNSSRLDLNHFVTQFITYGVDYFHNESEGKRNGTTRSEFPRGSADVAGVFLQDEITLWERLSLIPGVRWDYFHSQADDITIRSNKNNRVNIKIGGLFKVTEWLSITGGYSEAFRAPTLSELFTTGTHFTCGPGCANLFTPNPNLKPETAFNKEIGARIEKTGLLLENDQLTMRGTYFHNKVKGFVDLMVDFVFHPVPGNPGRGGTTSRGNVNDALLEGFEIEANYAAKYGYTGFSYAQTRGHNRTDGGVLSNVQPDKWIVLAGLNWPTYNLSLGWRSSIVSAQNRIPAKGTPTPGHTLHDLTLTWLPQGGTFKGIRLDFGIDNLTDKDYRRHLSVLKDPGRNYKFAVSYQF</sequence>
<dbReference type="Pfam" id="PF07715">
    <property type="entry name" value="Plug"/>
    <property type="match status" value="1"/>
</dbReference>
<dbReference type="AlphaFoldDB" id="A0A1G5SEE9"/>